<dbReference type="EMBL" id="FOUJ01000001">
    <property type="protein sequence ID" value="SFM30815.1"/>
    <property type="molecule type" value="Genomic_DNA"/>
</dbReference>
<dbReference type="SUPFAM" id="SSF53254">
    <property type="entry name" value="Phosphoglycerate mutase-like"/>
    <property type="match status" value="1"/>
</dbReference>
<dbReference type="InterPro" id="IPR013078">
    <property type="entry name" value="His_Pase_superF_clade-1"/>
</dbReference>
<dbReference type="Gene3D" id="3.40.50.1240">
    <property type="entry name" value="Phosphoglycerate mutase-like"/>
    <property type="match status" value="1"/>
</dbReference>
<protein>
    <submittedName>
        <fullName evidence="1">Broad specificity phosphatase PhoE</fullName>
    </submittedName>
</protein>
<dbReference type="AlphaFoldDB" id="A0A1I4PTW7"/>
<evidence type="ECO:0000313" key="2">
    <source>
        <dbReference type="Proteomes" id="UP000198535"/>
    </source>
</evidence>
<evidence type="ECO:0000313" key="1">
    <source>
        <dbReference type="EMBL" id="SFM30815.1"/>
    </source>
</evidence>
<dbReference type="STRING" id="487685.SAMN04488696_0870"/>
<reference evidence="2" key="1">
    <citation type="submission" date="2016-10" db="EMBL/GenBank/DDBJ databases">
        <authorList>
            <person name="Varghese N."/>
            <person name="Submissions S."/>
        </authorList>
    </citation>
    <scope>NUCLEOTIDE SEQUENCE [LARGE SCALE GENOMIC DNA]</scope>
    <source>
        <strain evidence="2">Mob M</strain>
    </source>
</reference>
<sequence>MENIPESFLRSLDKVQDLNQKKLILIRHSDRENILQGTLGSDVHITLEGKEKAFELGRVLRSLPIEWCKTSPLLRCTQTIDSIGDGYGKRIIHSISELLGEPGPFVFDGDQAINAFFDHGPKIVVREMIKGQSFPGIRSSGEGSVILLKGLINFLEDSTGDGICISHDSILMPFIAHYCGEQFNGKWIKPLDGVVLVKQENTYDLWWDGQMHKVVV</sequence>
<dbReference type="InterPro" id="IPR029033">
    <property type="entry name" value="His_PPase_superfam"/>
</dbReference>
<dbReference type="RefSeq" id="WP_177187962.1">
    <property type="nucleotide sequence ID" value="NZ_FOUJ01000001.1"/>
</dbReference>
<accession>A0A1I4PTW7</accession>
<proteinExistence type="predicted"/>
<keyword evidence="2" id="KW-1185">Reference proteome</keyword>
<organism evidence="1 2">
    <name type="scientific">Methanolobus profundi</name>
    <dbReference type="NCBI Taxonomy" id="487685"/>
    <lineage>
        <taxon>Archaea</taxon>
        <taxon>Methanobacteriati</taxon>
        <taxon>Methanobacteriota</taxon>
        <taxon>Stenosarchaea group</taxon>
        <taxon>Methanomicrobia</taxon>
        <taxon>Methanosarcinales</taxon>
        <taxon>Methanosarcinaceae</taxon>
        <taxon>Methanolobus</taxon>
    </lineage>
</organism>
<name>A0A1I4PTW7_9EURY</name>
<dbReference type="Proteomes" id="UP000198535">
    <property type="component" value="Unassembled WGS sequence"/>
</dbReference>
<dbReference type="SMART" id="SM00855">
    <property type="entry name" value="PGAM"/>
    <property type="match status" value="1"/>
</dbReference>
<dbReference type="CDD" id="cd07067">
    <property type="entry name" value="HP_PGM_like"/>
    <property type="match status" value="1"/>
</dbReference>
<dbReference type="OrthoDB" id="372670at2157"/>
<dbReference type="Pfam" id="PF00300">
    <property type="entry name" value="His_Phos_1"/>
    <property type="match status" value="1"/>
</dbReference>
<gene>
    <name evidence="1" type="ORF">SAMN04488696_0870</name>
</gene>